<evidence type="ECO:0000313" key="2">
    <source>
        <dbReference type="Proteomes" id="UP000183561"/>
    </source>
</evidence>
<dbReference type="EMBL" id="FNSV01000003">
    <property type="protein sequence ID" value="SEB32283.1"/>
    <property type="molecule type" value="Genomic_DNA"/>
</dbReference>
<organism evidence="1 2">
    <name type="scientific">Rhodococcus koreensis</name>
    <dbReference type="NCBI Taxonomy" id="99653"/>
    <lineage>
        <taxon>Bacteria</taxon>
        <taxon>Bacillati</taxon>
        <taxon>Actinomycetota</taxon>
        <taxon>Actinomycetes</taxon>
        <taxon>Mycobacteriales</taxon>
        <taxon>Nocardiaceae</taxon>
        <taxon>Rhodococcus</taxon>
    </lineage>
</organism>
<dbReference type="AlphaFoldDB" id="A0A1H4IED5"/>
<sequence>MPRLTSVAVSDRQWFEFLYAWYPMSEEQGRSRTIATGVREELVLMSSGVAGVLPYGALVDGPRVSSDRDVTADRTWLSPESVSPVVSCGFVAEVGFVVCPVAGCRVIQNLVYWWKKIQFLGTALEDLRGFPDAVRRRCGYQLDRVQQGLEPTDWKPMVSVGSGVREIRVRDRSGAFRVIYVAKFADRVVVLHCFQKKTQKTSAADLALATKRYQQVIADDRNGEH</sequence>
<protein>
    <submittedName>
        <fullName evidence="1">Phage-related protein</fullName>
    </submittedName>
</protein>
<dbReference type="InterPro" id="IPR009241">
    <property type="entry name" value="HigB-like"/>
</dbReference>
<dbReference type="RefSeq" id="WP_307718333.1">
    <property type="nucleotide sequence ID" value="NZ_FNSV01000003.1"/>
</dbReference>
<gene>
    <name evidence="1" type="ORF">SAMN04490239_0517</name>
</gene>
<dbReference type="Proteomes" id="UP000183561">
    <property type="component" value="Unassembled WGS sequence"/>
</dbReference>
<accession>A0A1H4IED5</accession>
<reference evidence="2" key="1">
    <citation type="submission" date="2016-10" db="EMBL/GenBank/DDBJ databases">
        <authorList>
            <person name="Varghese N."/>
            <person name="Submissions S."/>
        </authorList>
    </citation>
    <scope>NUCLEOTIDE SEQUENCE [LARGE SCALE GENOMIC DNA]</scope>
    <source>
        <strain evidence="2">DSM 44498</strain>
    </source>
</reference>
<evidence type="ECO:0000313" key="1">
    <source>
        <dbReference type="EMBL" id="SEB32283.1"/>
    </source>
</evidence>
<proteinExistence type="predicted"/>
<name>A0A1H4IED5_9NOCA</name>
<keyword evidence="2" id="KW-1185">Reference proteome</keyword>
<dbReference type="Pfam" id="PF05973">
    <property type="entry name" value="Gp49"/>
    <property type="match status" value="1"/>
</dbReference>